<evidence type="ECO:0000256" key="1">
    <source>
        <dbReference type="ARBA" id="ARBA00004477"/>
    </source>
</evidence>
<evidence type="ECO:0000256" key="4">
    <source>
        <dbReference type="ARBA" id="ARBA00022824"/>
    </source>
</evidence>
<keyword evidence="6 8" id="KW-0472">Membrane</keyword>
<reference evidence="10" key="1">
    <citation type="submission" date="2025-08" db="UniProtKB">
        <authorList>
            <consortium name="RefSeq"/>
        </authorList>
    </citation>
    <scope>IDENTIFICATION</scope>
    <source>
        <tissue evidence="10">Sperm</tissue>
    </source>
</reference>
<keyword evidence="7" id="KW-0012">Acyltransferase</keyword>
<keyword evidence="4" id="KW-0256">Endoplasmic reticulum</keyword>
<sequence length="516" mass="57774">MDAPLPTTGSTVLLPLSNKLNMPIDQVNFVMCQLLALAMAFFFRLYLHPRAASERVRHGLATLLGSYFAIFCFGWYATHFFVQVIASYAIIVLVDTRNVHKYTFIFAMGYLTVCQISRVYIFTSGVFSTDFSGPMMVMTQKITSLAFEIHDGMIKEDQDLTVEQRRLASRRLPTLLQFLSFNLNFLSILAGPSSSFKDYTAFIEGSHYKGWERSGACGRENGPLHEPSPAAAVTSKLLMVLLSLVFYLTLSKAFPVSLNADEAFIASAPLHARLCYLYVSCQGGRPKYYFAWTLADAINNAAGFGFNGYDKNGRSKWDLVSNLNIWNIETATSFKMFIDNWNIQTALWLKRVCYERAAQHRTVATFVLSAVWHGVYPGYYFTFLTGIPMTMAARAVRNNFRHLFLGSRGLKVAYDVVTWASTQMGIAYTVAPFVLLATEPTLRFYSSMYFHFHLLSLMAVLLLPSRRSSPKGSAGSENDVTPHQKPLNNNCSNGCNFGVPPASRLPVPPPPRAKIE</sequence>
<dbReference type="GO" id="GO:0016746">
    <property type="term" value="F:acyltransferase activity"/>
    <property type="evidence" value="ECO:0007669"/>
    <property type="project" value="UniProtKB-KW"/>
</dbReference>
<keyword evidence="9" id="KW-1185">Reference proteome</keyword>
<evidence type="ECO:0000313" key="10">
    <source>
        <dbReference type="RefSeq" id="XP_032810757.1"/>
    </source>
</evidence>
<evidence type="ECO:0000256" key="6">
    <source>
        <dbReference type="ARBA" id="ARBA00023136"/>
    </source>
</evidence>
<dbReference type="PANTHER" id="PTHR13906">
    <property type="entry name" value="PORCUPINE"/>
    <property type="match status" value="1"/>
</dbReference>
<dbReference type="AlphaFoldDB" id="A0AAJ7WUY4"/>
<dbReference type="GO" id="GO:0030258">
    <property type="term" value="P:lipid modification"/>
    <property type="evidence" value="ECO:0007669"/>
    <property type="project" value="TreeGrafter"/>
</dbReference>
<name>A0AAJ7WUY4_PETMA</name>
<dbReference type="GO" id="GO:0005789">
    <property type="term" value="C:endoplasmic reticulum membrane"/>
    <property type="evidence" value="ECO:0007669"/>
    <property type="project" value="UniProtKB-SubCell"/>
</dbReference>
<evidence type="ECO:0000256" key="3">
    <source>
        <dbReference type="ARBA" id="ARBA00022692"/>
    </source>
</evidence>
<gene>
    <name evidence="10" type="primary">LOC116942671</name>
</gene>
<proteinExistence type="predicted"/>
<dbReference type="Proteomes" id="UP001318040">
    <property type="component" value="Chromosome 15"/>
</dbReference>
<evidence type="ECO:0000256" key="2">
    <source>
        <dbReference type="ARBA" id="ARBA00022679"/>
    </source>
</evidence>
<dbReference type="RefSeq" id="XP_032810757.1">
    <property type="nucleotide sequence ID" value="XM_032954866.1"/>
</dbReference>
<comment type="subcellular location">
    <subcellularLocation>
        <location evidence="1">Endoplasmic reticulum membrane</location>
        <topology evidence="1">Multi-pass membrane protein</topology>
    </subcellularLocation>
</comment>
<organism evidence="9 10">
    <name type="scientific">Petromyzon marinus</name>
    <name type="common">Sea lamprey</name>
    <dbReference type="NCBI Taxonomy" id="7757"/>
    <lineage>
        <taxon>Eukaryota</taxon>
        <taxon>Metazoa</taxon>
        <taxon>Chordata</taxon>
        <taxon>Craniata</taxon>
        <taxon>Vertebrata</taxon>
        <taxon>Cyclostomata</taxon>
        <taxon>Hyperoartia</taxon>
        <taxon>Petromyzontiformes</taxon>
        <taxon>Petromyzontidae</taxon>
        <taxon>Petromyzon</taxon>
    </lineage>
</organism>
<dbReference type="InterPro" id="IPR049941">
    <property type="entry name" value="LPLAT_7/PORCN-like"/>
</dbReference>
<dbReference type="PANTHER" id="PTHR13906:SF6">
    <property type="entry name" value="LYSOPHOSPHOLIPID ACYLTRANSFERASE 1"/>
    <property type="match status" value="1"/>
</dbReference>
<evidence type="ECO:0000256" key="5">
    <source>
        <dbReference type="ARBA" id="ARBA00022989"/>
    </source>
</evidence>
<evidence type="ECO:0000256" key="7">
    <source>
        <dbReference type="ARBA" id="ARBA00023315"/>
    </source>
</evidence>
<keyword evidence="2" id="KW-0808">Transferase</keyword>
<dbReference type="InterPro" id="IPR004299">
    <property type="entry name" value="MBOAT_fam"/>
</dbReference>
<keyword evidence="5 8" id="KW-1133">Transmembrane helix</keyword>
<accession>A0AAJ7WUY4</accession>
<dbReference type="KEGG" id="pmrn:116942671"/>
<keyword evidence="3 8" id="KW-0812">Transmembrane</keyword>
<evidence type="ECO:0000256" key="8">
    <source>
        <dbReference type="SAM" id="Phobius"/>
    </source>
</evidence>
<feature type="transmembrane region" description="Helical" evidence="8">
    <location>
        <begin position="416"/>
        <end position="438"/>
    </location>
</feature>
<protein>
    <submittedName>
        <fullName evidence="10">Lysophospholipid acyltransferase 1-like isoform X1</fullName>
    </submittedName>
</protein>
<feature type="transmembrane region" description="Helical" evidence="8">
    <location>
        <begin position="27"/>
        <end position="47"/>
    </location>
</feature>
<feature type="transmembrane region" description="Helical" evidence="8">
    <location>
        <begin position="59"/>
        <end position="82"/>
    </location>
</feature>
<evidence type="ECO:0000313" key="9">
    <source>
        <dbReference type="Proteomes" id="UP001318040"/>
    </source>
</evidence>
<dbReference type="Pfam" id="PF03062">
    <property type="entry name" value="MBOAT"/>
    <property type="match status" value="1"/>
</dbReference>
<feature type="transmembrane region" description="Helical" evidence="8">
    <location>
        <begin position="102"/>
        <end position="121"/>
    </location>
</feature>